<dbReference type="Proteomes" id="UP000501891">
    <property type="component" value="Chromosome"/>
</dbReference>
<evidence type="ECO:0000313" key="3">
    <source>
        <dbReference type="Proteomes" id="UP000501891"/>
    </source>
</evidence>
<name>A0A858R5Z3_9PROT</name>
<gene>
    <name evidence="2" type="ORF">HHL28_07420</name>
</gene>
<accession>A0A858R5Z3</accession>
<reference evidence="2" key="1">
    <citation type="submission" date="2020-04" db="EMBL/GenBank/DDBJ databases">
        <title>A desert anoxygenic phototrophic bacterium fixes CO2 using RubisCO under aerobic conditions.</title>
        <authorList>
            <person name="Tang K."/>
        </authorList>
    </citation>
    <scope>NUCLEOTIDE SEQUENCE [LARGE SCALE GENOMIC DNA]</scope>
    <source>
        <strain evidence="2">MIMtkB3</strain>
    </source>
</reference>
<dbReference type="SUPFAM" id="SSF52091">
    <property type="entry name" value="SpoIIaa-like"/>
    <property type="match status" value="1"/>
</dbReference>
<sequence>MEDEAEARAGGMVLVMQGRLTLADHDQFREILDMAEGKAGSSLSFDLSALSFIDSNGLGMLLMLRDKVQGRGGRVILRAPRPTVAGFLRVACLHTLFDIDGLVPA</sequence>
<dbReference type="PROSITE" id="PS50801">
    <property type="entry name" value="STAS"/>
    <property type="match status" value="1"/>
</dbReference>
<protein>
    <submittedName>
        <fullName evidence="2">STAS domain-containing protein</fullName>
    </submittedName>
</protein>
<dbReference type="CDD" id="cd07043">
    <property type="entry name" value="STAS_anti-anti-sigma_factors"/>
    <property type="match status" value="1"/>
</dbReference>
<proteinExistence type="predicted"/>
<dbReference type="PANTHER" id="PTHR33495">
    <property type="entry name" value="ANTI-SIGMA FACTOR ANTAGONIST TM_1081-RELATED-RELATED"/>
    <property type="match status" value="1"/>
</dbReference>
<feature type="domain" description="STAS" evidence="1">
    <location>
        <begin position="1"/>
        <end position="105"/>
    </location>
</feature>
<evidence type="ECO:0000313" key="2">
    <source>
        <dbReference type="EMBL" id="QJE72939.1"/>
    </source>
</evidence>
<keyword evidence="3" id="KW-1185">Reference proteome</keyword>
<dbReference type="AlphaFoldDB" id="A0A858R5Z3"/>
<evidence type="ECO:0000259" key="1">
    <source>
        <dbReference type="PROSITE" id="PS50801"/>
    </source>
</evidence>
<dbReference type="InterPro" id="IPR036513">
    <property type="entry name" value="STAS_dom_sf"/>
</dbReference>
<dbReference type="Gene3D" id="3.30.750.24">
    <property type="entry name" value="STAS domain"/>
    <property type="match status" value="1"/>
</dbReference>
<organism evidence="2 3">
    <name type="scientific">Aerophototrophica crusticola</name>
    <dbReference type="NCBI Taxonomy" id="1709002"/>
    <lineage>
        <taxon>Bacteria</taxon>
        <taxon>Pseudomonadati</taxon>
        <taxon>Pseudomonadota</taxon>
        <taxon>Alphaproteobacteria</taxon>
        <taxon>Rhodospirillales</taxon>
        <taxon>Rhodospirillaceae</taxon>
        <taxon>Aerophototrophica</taxon>
    </lineage>
</organism>
<dbReference type="KEGG" id="acru:HHL28_07420"/>
<dbReference type="Pfam" id="PF01740">
    <property type="entry name" value="STAS"/>
    <property type="match status" value="1"/>
</dbReference>
<dbReference type="GO" id="GO:0043856">
    <property type="term" value="F:anti-sigma factor antagonist activity"/>
    <property type="evidence" value="ECO:0007669"/>
    <property type="project" value="TreeGrafter"/>
</dbReference>
<dbReference type="InterPro" id="IPR002645">
    <property type="entry name" value="STAS_dom"/>
</dbReference>
<dbReference type="EMBL" id="CP051775">
    <property type="protein sequence ID" value="QJE72939.1"/>
    <property type="molecule type" value="Genomic_DNA"/>
</dbReference>